<name>A0A319DGF9_9EURO</name>
<dbReference type="PANTHER" id="PTHR31001">
    <property type="entry name" value="UNCHARACTERIZED TRANSCRIPTIONAL REGULATORY PROTEIN"/>
    <property type="match status" value="1"/>
</dbReference>
<evidence type="ECO:0000259" key="7">
    <source>
        <dbReference type="Pfam" id="PF00172"/>
    </source>
</evidence>
<dbReference type="VEuPathDB" id="FungiDB:BO82DRAFT_394446"/>
<evidence type="ECO:0000256" key="1">
    <source>
        <dbReference type="ARBA" id="ARBA00004123"/>
    </source>
</evidence>
<dbReference type="PANTHER" id="PTHR31001:SF90">
    <property type="entry name" value="CENTROMERE DNA-BINDING PROTEIN COMPLEX CBF3 SUBUNIT B"/>
    <property type="match status" value="1"/>
</dbReference>
<evidence type="ECO:0000313" key="9">
    <source>
        <dbReference type="Proteomes" id="UP000248340"/>
    </source>
</evidence>
<dbReference type="STRING" id="1448315.A0A319DGF9"/>
<feature type="domain" description="Zn(2)-C6 fungal-type" evidence="7">
    <location>
        <begin position="43"/>
        <end position="69"/>
    </location>
</feature>
<comment type="subcellular location">
    <subcellularLocation>
        <location evidence="1">Nucleus</location>
    </subcellularLocation>
</comment>
<keyword evidence="3" id="KW-0238">DNA-binding</keyword>
<keyword evidence="9" id="KW-1185">Reference proteome</keyword>
<evidence type="ECO:0000313" key="8">
    <source>
        <dbReference type="EMBL" id="PYH78752.1"/>
    </source>
</evidence>
<dbReference type="InterPro" id="IPR050613">
    <property type="entry name" value="Sec_Metabolite_Reg"/>
</dbReference>
<dbReference type="OrthoDB" id="3014581at2759"/>
<dbReference type="GO" id="GO:0003677">
    <property type="term" value="F:DNA binding"/>
    <property type="evidence" value="ECO:0007669"/>
    <property type="project" value="UniProtKB-KW"/>
</dbReference>
<reference evidence="8 9" key="1">
    <citation type="submission" date="2016-12" db="EMBL/GenBank/DDBJ databases">
        <title>The genomes of Aspergillus section Nigri reveals drivers in fungal speciation.</title>
        <authorList>
            <consortium name="DOE Joint Genome Institute"/>
            <person name="Vesth T.C."/>
            <person name="Nybo J."/>
            <person name="Theobald S."/>
            <person name="Brandl J."/>
            <person name="Frisvad J.C."/>
            <person name="Nielsen K.F."/>
            <person name="Lyhne E.K."/>
            <person name="Kogle M.E."/>
            <person name="Kuo A."/>
            <person name="Riley R."/>
            <person name="Clum A."/>
            <person name="Nolan M."/>
            <person name="Lipzen A."/>
            <person name="Salamov A."/>
            <person name="Henrissat B."/>
            <person name="Wiebenga A."/>
            <person name="De Vries R.P."/>
            <person name="Grigoriev I.V."/>
            <person name="Mortensen U.H."/>
            <person name="Andersen M.R."/>
            <person name="Baker S.E."/>
        </authorList>
    </citation>
    <scope>NUCLEOTIDE SEQUENCE [LARGE SCALE GENOMIC DNA]</scope>
    <source>
        <strain evidence="8 9">CBS 121591</strain>
    </source>
</reference>
<dbReference type="CDD" id="cd00067">
    <property type="entry name" value="GAL4"/>
    <property type="match status" value="1"/>
</dbReference>
<dbReference type="GeneID" id="37141482"/>
<dbReference type="CDD" id="cd12148">
    <property type="entry name" value="fungal_TF_MHR"/>
    <property type="match status" value="1"/>
</dbReference>
<evidence type="ECO:0000256" key="2">
    <source>
        <dbReference type="ARBA" id="ARBA00023015"/>
    </source>
</evidence>
<gene>
    <name evidence="8" type="ORF">BO82DRAFT_394446</name>
</gene>
<dbReference type="RefSeq" id="XP_025488952.1">
    <property type="nucleotide sequence ID" value="XM_025638740.1"/>
</dbReference>
<dbReference type="InterPro" id="IPR036864">
    <property type="entry name" value="Zn2-C6_fun-type_DNA-bd_sf"/>
</dbReference>
<keyword evidence="2" id="KW-0805">Transcription regulation</keyword>
<dbReference type="EMBL" id="KZ821726">
    <property type="protein sequence ID" value="PYH78752.1"/>
    <property type="molecule type" value="Genomic_DNA"/>
</dbReference>
<keyword evidence="4" id="KW-0804">Transcription</keyword>
<dbReference type="Proteomes" id="UP000248340">
    <property type="component" value="Unassembled WGS sequence"/>
</dbReference>
<organism evidence="8 9">
    <name type="scientific">Aspergillus uvarum CBS 121591</name>
    <dbReference type="NCBI Taxonomy" id="1448315"/>
    <lineage>
        <taxon>Eukaryota</taxon>
        <taxon>Fungi</taxon>
        <taxon>Dikarya</taxon>
        <taxon>Ascomycota</taxon>
        <taxon>Pezizomycotina</taxon>
        <taxon>Eurotiomycetes</taxon>
        <taxon>Eurotiomycetidae</taxon>
        <taxon>Eurotiales</taxon>
        <taxon>Aspergillaceae</taxon>
        <taxon>Aspergillus</taxon>
        <taxon>Aspergillus subgen. Circumdati</taxon>
    </lineage>
</organism>
<accession>A0A319DGF9</accession>
<feature type="region of interest" description="Disordered" evidence="6">
    <location>
        <begin position="69"/>
        <end position="110"/>
    </location>
</feature>
<dbReference type="GO" id="GO:0008270">
    <property type="term" value="F:zinc ion binding"/>
    <property type="evidence" value="ECO:0007669"/>
    <property type="project" value="InterPro"/>
</dbReference>
<dbReference type="Pfam" id="PF00172">
    <property type="entry name" value="Zn_clus"/>
    <property type="match status" value="1"/>
</dbReference>
<dbReference type="GO" id="GO:0005634">
    <property type="term" value="C:nucleus"/>
    <property type="evidence" value="ECO:0007669"/>
    <property type="project" value="UniProtKB-SubCell"/>
</dbReference>
<evidence type="ECO:0000256" key="4">
    <source>
        <dbReference type="ARBA" id="ARBA00023163"/>
    </source>
</evidence>
<evidence type="ECO:0000256" key="3">
    <source>
        <dbReference type="ARBA" id="ARBA00023125"/>
    </source>
</evidence>
<keyword evidence="5" id="KW-0539">Nucleus</keyword>
<proteinExistence type="predicted"/>
<dbReference type="Gene3D" id="4.10.240.10">
    <property type="entry name" value="Zn(2)-C6 fungal-type DNA-binding domain"/>
    <property type="match status" value="1"/>
</dbReference>
<evidence type="ECO:0000256" key="5">
    <source>
        <dbReference type="ARBA" id="ARBA00023242"/>
    </source>
</evidence>
<dbReference type="AlphaFoldDB" id="A0A319DGF9"/>
<sequence length="730" mass="82662">MAVPQQRCWMVRSGARTLRGVSERKPPNRQPPNFLSPTTLLLKKKIKCDRQQPCASCSLRRLTCRYERSGATARDSSTRDTQTSGHDGSVLTQSSQDKHTISPTKTLASKNNRELMQTADWLENIHMAARIPTATPDWLRDGLRDSRRTGNSISTPEAGLSISSLAYMYKSQSASKENPATINLKAYLPDRVQAMTLFQYYVDYVGPLYYIIIPSRVKSQISDIYHSIEVGSPIILDHLALLFSIMASSLYLQLSLETSGDAEACSREFSYLTGAALIQSNYTVSPTIEGLQATMIVMHNLYAWNIQPMVSGLFALGSIISQAKILMLHCIDSPRIREEREADGYDCLEVELKRRLWWDLVSYDWLLGNLTGSQEWTYSIHQGHMNVQQPSNIDDDLIEKEGAVTSLPSCVPTDMSYALQRLKLAILCREIIDATSYDYFHGLELDYSKILELDRKFHQLISEIPEFFRLDQGSRRRFESTYKERPAIAWQRYVLQQGYFSRLCRLHRHHFIRGARDPTFAWSHIIGLQSARKVIEIRKILDEGDLGYNPPVSVVWSVTHHVFMAAVILLMDACFSWDDILAERRKEEVLDACRMLSKAHESSSLVREGIDAMMRVLRKHWKTSTQSFAAQQAEVNPSNAPLGPRLVKEPRINPVMTGVYNTPSTAIDGHDDEIIGTATTSLPIDRQFEDIWSEMLESGNNLTLESANWTDLLNELTDTSLPGSRPLALG</sequence>
<dbReference type="InterPro" id="IPR001138">
    <property type="entry name" value="Zn2Cys6_DnaBD"/>
</dbReference>
<evidence type="ECO:0000256" key="6">
    <source>
        <dbReference type="SAM" id="MobiDB-lite"/>
    </source>
</evidence>
<dbReference type="GO" id="GO:0000981">
    <property type="term" value="F:DNA-binding transcription factor activity, RNA polymerase II-specific"/>
    <property type="evidence" value="ECO:0007669"/>
    <property type="project" value="InterPro"/>
</dbReference>
<feature type="compositionally biased region" description="Polar residues" evidence="6">
    <location>
        <begin position="79"/>
        <end position="110"/>
    </location>
</feature>
<protein>
    <submittedName>
        <fullName evidence="8">C6 zinc finger domain protein</fullName>
    </submittedName>
</protein>
<dbReference type="GO" id="GO:0009893">
    <property type="term" value="P:positive regulation of metabolic process"/>
    <property type="evidence" value="ECO:0007669"/>
    <property type="project" value="UniProtKB-ARBA"/>
</dbReference>